<gene>
    <name evidence="2" type="ORF">GJJ64_14350</name>
</gene>
<name>A0A7K0FQX0_9SPHI</name>
<comment type="caution">
    <text evidence="2">The sequence shown here is derived from an EMBL/GenBank/DDBJ whole genome shotgun (WGS) entry which is preliminary data.</text>
</comment>
<evidence type="ECO:0008006" key="4">
    <source>
        <dbReference type="Google" id="ProtNLM"/>
    </source>
</evidence>
<dbReference type="EMBL" id="WKJI01000004">
    <property type="protein sequence ID" value="MRX48376.1"/>
    <property type="molecule type" value="Genomic_DNA"/>
</dbReference>
<feature type="signal peptide" evidence="1">
    <location>
        <begin position="1"/>
        <end position="20"/>
    </location>
</feature>
<dbReference type="PROSITE" id="PS51257">
    <property type="entry name" value="PROKAR_LIPOPROTEIN"/>
    <property type="match status" value="1"/>
</dbReference>
<dbReference type="AlphaFoldDB" id="A0A7K0FQX0"/>
<keyword evidence="3" id="KW-1185">Reference proteome</keyword>
<proteinExistence type="predicted"/>
<dbReference type="RefSeq" id="WP_154288461.1">
    <property type="nucleotide sequence ID" value="NZ_WKJI01000004.1"/>
</dbReference>
<protein>
    <recommendedName>
        <fullName evidence="4">Entericidin</fullName>
    </recommendedName>
</protein>
<feature type="chain" id="PRO_5029769194" description="Entericidin" evidence="1">
    <location>
        <begin position="21"/>
        <end position="63"/>
    </location>
</feature>
<evidence type="ECO:0000313" key="3">
    <source>
        <dbReference type="Proteomes" id="UP000462931"/>
    </source>
</evidence>
<organism evidence="2 3">
    <name type="scientific">Pedobacter puniceum</name>
    <dbReference type="NCBI Taxonomy" id="2666136"/>
    <lineage>
        <taxon>Bacteria</taxon>
        <taxon>Pseudomonadati</taxon>
        <taxon>Bacteroidota</taxon>
        <taxon>Sphingobacteriia</taxon>
        <taxon>Sphingobacteriales</taxon>
        <taxon>Sphingobacteriaceae</taxon>
        <taxon>Pedobacter</taxon>
    </lineage>
</organism>
<sequence length="63" mass="6317">MKNLLKFGFFALAISLSVVACNSNKPAEEATDSVVTDSVVVDTAAVDTAAVDTAAVDTAAAAQ</sequence>
<dbReference type="Proteomes" id="UP000462931">
    <property type="component" value="Unassembled WGS sequence"/>
</dbReference>
<accession>A0A7K0FQX0</accession>
<evidence type="ECO:0000256" key="1">
    <source>
        <dbReference type="SAM" id="SignalP"/>
    </source>
</evidence>
<evidence type="ECO:0000313" key="2">
    <source>
        <dbReference type="EMBL" id="MRX48376.1"/>
    </source>
</evidence>
<keyword evidence="1" id="KW-0732">Signal</keyword>
<reference evidence="2 3" key="1">
    <citation type="submission" date="2019-11" db="EMBL/GenBank/DDBJ databases">
        <authorList>
            <person name="Cheng Q."/>
            <person name="Yang Z."/>
        </authorList>
    </citation>
    <scope>NUCLEOTIDE SEQUENCE [LARGE SCALE GENOMIC DNA]</scope>
    <source>
        <strain evidence="2 3">HX-22-1</strain>
    </source>
</reference>